<evidence type="ECO:0000259" key="2">
    <source>
        <dbReference type="Pfam" id="PF05532"/>
    </source>
</evidence>
<evidence type="ECO:0000313" key="4">
    <source>
        <dbReference type="Proteomes" id="UP001596364"/>
    </source>
</evidence>
<dbReference type="Pfam" id="PF05532">
    <property type="entry name" value="CsbD"/>
    <property type="match status" value="1"/>
</dbReference>
<comment type="caution">
    <text evidence="3">The sequence shown here is derived from an EMBL/GenBank/DDBJ whole genome shotgun (WGS) entry which is preliminary data.</text>
</comment>
<dbReference type="Gene3D" id="1.10.1470.10">
    <property type="entry name" value="YjbJ"/>
    <property type="match status" value="1"/>
</dbReference>
<dbReference type="InterPro" id="IPR036629">
    <property type="entry name" value="YjbJ_sf"/>
</dbReference>
<dbReference type="RefSeq" id="WP_131257593.1">
    <property type="nucleotide sequence ID" value="NZ_JBHSUS010000001.1"/>
</dbReference>
<dbReference type="Proteomes" id="UP001596364">
    <property type="component" value="Unassembled WGS sequence"/>
</dbReference>
<keyword evidence="4" id="KW-1185">Reference proteome</keyword>
<dbReference type="InterPro" id="IPR026042">
    <property type="entry name" value="YjbJ"/>
</dbReference>
<proteinExistence type="inferred from homology"/>
<dbReference type="SUPFAM" id="SSF69047">
    <property type="entry name" value="Hypothetical protein YjbJ"/>
    <property type="match status" value="1"/>
</dbReference>
<dbReference type="PIRSF" id="PIRSF039008">
    <property type="entry name" value="YjbJ"/>
    <property type="match status" value="1"/>
</dbReference>
<feature type="domain" description="CsbD-like" evidence="2">
    <location>
        <begin position="5"/>
        <end position="55"/>
    </location>
</feature>
<name>A0ABW1XSF4_9ALTE</name>
<dbReference type="InterPro" id="IPR050423">
    <property type="entry name" value="UPF0337_stress_rsp"/>
</dbReference>
<evidence type="ECO:0000256" key="1">
    <source>
        <dbReference type="ARBA" id="ARBA00009129"/>
    </source>
</evidence>
<dbReference type="PANTHER" id="PTHR34977">
    <property type="entry name" value="UPF0337 PROTEIN YJBJ"/>
    <property type="match status" value="1"/>
</dbReference>
<organism evidence="3 4">
    <name type="scientific">Pseudobowmanella zhangzhouensis</name>
    <dbReference type="NCBI Taxonomy" id="1537679"/>
    <lineage>
        <taxon>Bacteria</taxon>
        <taxon>Pseudomonadati</taxon>
        <taxon>Pseudomonadota</taxon>
        <taxon>Gammaproteobacteria</taxon>
        <taxon>Alteromonadales</taxon>
        <taxon>Alteromonadaceae</taxon>
    </lineage>
</organism>
<dbReference type="EMBL" id="JBHSUS010000001">
    <property type="protein sequence ID" value="MFC6441650.1"/>
    <property type="molecule type" value="Genomic_DNA"/>
</dbReference>
<dbReference type="InterPro" id="IPR008462">
    <property type="entry name" value="CsbD"/>
</dbReference>
<sequence>MDKYRIEGNWNEVKGKIQQRWGRLTDDDLEVIDGYRNELVGKIQEYYGYSRDQAEYEVDKYLR</sequence>
<dbReference type="PANTHER" id="PTHR34977:SF1">
    <property type="entry name" value="UPF0337 PROTEIN YJBJ"/>
    <property type="match status" value="1"/>
</dbReference>
<reference evidence="4" key="1">
    <citation type="journal article" date="2019" name="Int. J. Syst. Evol. Microbiol.">
        <title>The Global Catalogue of Microorganisms (GCM) 10K type strain sequencing project: providing services to taxonomists for standard genome sequencing and annotation.</title>
        <authorList>
            <consortium name="The Broad Institute Genomics Platform"/>
            <consortium name="The Broad Institute Genome Sequencing Center for Infectious Disease"/>
            <person name="Wu L."/>
            <person name="Ma J."/>
        </authorList>
    </citation>
    <scope>NUCLEOTIDE SEQUENCE [LARGE SCALE GENOMIC DNA]</scope>
    <source>
        <strain evidence="4">CGMCC 1.16031</strain>
    </source>
</reference>
<protein>
    <submittedName>
        <fullName evidence="3">CsbD family protein</fullName>
    </submittedName>
</protein>
<gene>
    <name evidence="3" type="ORF">ACFP85_15965</name>
</gene>
<evidence type="ECO:0000313" key="3">
    <source>
        <dbReference type="EMBL" id="MFC6441650.1"/>
    </source>
</evidence>
<accession>A0ABW1XSF4</accession>
<comment type="similarity">
    <text evidence="1">Belongs to the UPF0337 (CsbD) family.</text>
</comment>